<feature type="compositionally biased region" description="Basic residues" evidence="1">
    <location>
        <begin position="86"/>
        <end position="95"/>
    </location>
</feature>
<dbReference type="EMBL" id="VCIW01000002">
    <property type="protein sequence ID" value="TLS53481.1"/>
    <property type="molecule type" value="Genomic_DNA"/>
</dbReference>
<evidence type="ECO:0000313" key="2">
    <source>
        <dbReference type="EMBL" id="TLS53481.1"/>
    </source>
</evidence>
<comment type="caution">
    <text evidence="2">The sequence shown here is derived from an EMBL/GenBank/DDBJ whole genome shotgun (WGS) entry which is preliminary data.</text>
</comment>
<evidence type="ECO:0000256" key="1">
    <source>
        <dbReference type="SAM" id="MobiDB-lite"/>
    </source>
</evidence>
<sequence>MRIEDSLQSIASEYMRAALRSRRAVDRILSCVADIAERDEGCARAIATHPEAIAALARCASPPPKLLEAARKRARVATAPYQAPRGKPKARRRKR</sequence>
<reference evidence="2 3" key="1">
    <citation type="submission" date="2019-05" db="EMBL/GenBank/DDBJ databases">
        <authorList>
            <person name="Narsing Rao M.P."/>
            <person name="Li W.J."/>
        </authorList>
    </citation>
    <scope>NUCLEOTIDE SEQUENCE [LARGE SCALE GENOMIC DNA]</scope>
    <source>
        <strain evidence="2 3">SYSU_K30003</strain>
    </source>
</reference>
<dbReference type="RefSeq" id="WP_138192799.1">
    <property type="nucleotide sequence ID" value="NZ_VCIW01000002.1"/>
</dbReference>
<name>A0A5R9GCK9_9BACL</name>
<dbReference type="Proteomes" id="UP000309676">
    <property type="component" value="Unassembled WGS sequence"/>
</dbReference>
<accession>A0A5R9GCK9</accession>
<evidence type="ECO:0000313" key="3">
    <source>
        <dbReference type="Proteomes" id="UP000309676"/>
    </source>
</evidence>
<gene>
    <name evidence="2" type="ORF">FE782_04200</name>
</gene>
<keyword evidence="3" id="KW-1185">Reference proteome</keyword>
<feature type="region of interest" description="Disordered" evidence="1">
    <location>
        <begin position="76"/>
        <end position="95"/>
    </location>
</feature>
<proteinExistence type="predicted"/>
<organism evidence="2 3">
    <name type="scientific">Paenibacillus antri</name>
    <dbReference type="NCBI Taxonomy" id="2582848"/>
    <lineage>
        <taxon>Bacteria</taxon>
        <taxon>Bacillati</taxon>
        <taxon>Bacillota</taxon>
        <taxon>Bacilli</taxon>
        <taxon>Bacillales</taxon>
        <taxon>Paenibacillaceae</taxon>
        <taxon>Paenibacillus</taxon>
    </lineage>
</organism>
<protein>
    <submittedName>
        <fullName evidence="2">Uncharacterized protein</fullName>
    </submittedName>
</protein>
<dbReference type="AlphaFoldDB" id="A0A5R9GCK9"/>